<reference evidence="2 3" key="1">
    <citation type="submission" date="2016-10" db="EMBL/GenBank/DDBJ databases">
        <title>The genome sequence of Colletotrichum fioriniae PJ7.</title>
        <authorList>
            <person name="Baroncelli R."/>
        </authorList>
    </citation>
    <scope>NUCLEOTIDE SEQUENCE [LARGE SCALE GENOMIC DNA]</scope>
    <source>
        <strain evidence="2">Col 31</strain>
    </source>
</reference>
<accession>A0AAI9U8X4</accession>
<feature type="region of interest" description="Disordered" evidence="1">
    <location>
        <begin position="39"/>
        <end position="58"/>
    </location>
</feature>
<dbReference type="EMBL" id="MLGG01000039">
    <property type="protein sequence ID" value="KAK1452536.1"/>
    <property type="molecule type" value="Genomic_DNA"/>
</dbReference>
<keyword evidence="3" id="KW-1185">Reference proteome</keyword>
<proteinExistence type="predicted"/>
<comment type="caution">
    <text evidence="2">The sequence shown here is derived from an EMBL/GenBank/DDBJ whole genome shotgun (WGS) entry which is preliminary data.</text>
</comment>
<name>A0AAI9U8X4_9PEZI</name>
<organism evidence="2 3">
    <name type="scientific">Colletotrichum melonis</name>
    <dbReference type="NCBI Taxonomy" id="1209925"/>
    <lineage>
        <taxon>Eukaryota</taxon>
        <taxon>Fungi</taxon>
        <taxon>Dikarya</taxon>
        <taxon>Ascomycota</taxon>
        <taxon>Pezizomycotina</taxon>
        <taxon>Sordariomycetes</taxon>
        <taxon>Hypocreomycetidae</taxon>
        <taxon>Glomerellales</taxon>
        <taxon>Glomerellaceae</taxon>
        <taxon>Colletotrichum</taxon>
        <taxon>Colletotrichum acutatum species complex</taxon>
    </lineage>
</organism>
<evidence type="ECO:0000313" key="2">
    <source>
        <dbReference type="EMBL" id="KAK1452536.1"/>
    </source>
</evidence>
<gene>
    <name evidence="2" type="ORF">CMEL01_16747</name>
</gene>
<protein>
    <submittedName>
        <fullName evidence="2">Uncharacterized protein</fullName>
    </submittedName>
</protein>
<dbReference type="Proteomes" id="UP001239795">
    <property type="component" value="Unassembled WGS sequence"/>
</dbReference>
<evidence type="ECO:0000256" key="1">
    <source>
        <dbReference type="SAM" id="MobiDB-lite"/>
    </source>
</evidence>
<dbReference type="AlphaFoldDB" id="A0AAI9U8X4"/>
<sequence>MHKAPAVLRQHDCPIDPEYTAAIRDLTRSVGTAVLKKLQDARTQEGRPATSANRGPSDVGLVDKDKYVRQLEVAVQFPGFLSASRNARMHLDDITATCSRLPKLESICNEAYEDKQSHPDDGECRSGFSGPKNVVVFVKWPILAYLLPLWFEKNMDCRCFQPALMYRGIVSIERQDMMQ</sequence>
<evidence type="ECO:0000313" key="3">
    <source>
        <dbReference type="Proteomes" id="UP001239795"/>
    </source>
</evidence>